<sequence>MPGSRIPIRSGRFSTKIQRQPKPLDSVPQEKGKASRRENLLFRLPDELLVEIVKEVMWRDALRLRRTCSRLRDITRSLRVWQSFARRESRQTLWLELPVESYNSEELEHLILRRKSADTRYEKSVESLILPQRTLPFRRDGQYDSLCLVPGGRWLLFSTRRGSVTYYDLNSEGFTRQELIPEKRTKSITSMCVDVDLDSPTLKFNLVLVTVEFSGPVDGHQALIEVWQVDLAVDERGKGVALTASDGPLASFLQEPRGHISSMSLVGDFFAYSISFRPRHNTYAFIVNWKAVLGTEYVKRVVSIPDWSACCLLDGYICVPTDRRLLLLPLESLTETIAMPSSYAQIPTPRPIATVTLPKSIDFFSFSYPVIQKDTTRFVIAADDTVYGIAMHKGQEDPILDATLLAHLKPDVLFVSTRISVSDTSCLVWLRGGEMVLQSFGQPRSGILNKPPQILPPLSPSGSYFYALDMASGQIVSYRSAREQSRLIISYLRFR</sequence>
<name>A0ACD3B4Z2_9AGAR</name>
<keyword evidence="2" id="KW-1185">Reference proteome</keyword>
<reference evidence="1 2" key="1">
    <citation type="journal article" date="2019" name="Nat. Ecol. Evol.">
        <title>Megaphylogeny resolves global patterns of mushroom evolution.</title>
        <authorList>
            <person name="Varga T."/>
            <person name="Krizsan K."/>
            <person name="Foldi C."/>
            <person name="Dima B."/>
            <person name="Sanchez-Garcia M."/>
            <person name="Sanchez-Ramirez S."/>
            <person name="Szollosi G.J."/>
            <person name="Szarkandi J.G."/>
            <person name="Papp V."/>
            <person name="Albert L."/>
            <person name="Andreopoulos W."/>
            <person name="Angelini C."/>
            <person name="Antonin V."/>
            <person name="Barry K.W."/>
            <person name="Bougher N.L."/>
            <person name="Buchanan P."/>
            <person name="Buyck B."/>
            <person name="Bense V."/>
            <person name="Catcheside P."/>
            <person name="Chovatia M."/>
            <person name="Cooper J."/>
            <person name="Damon W."/>
            <person name="Desjardin D."/>
            <person name="Finy P."/>
            <person name="Geml J."/>
            <person name="Haridas S."/>
            <person name="Hughes K."/>
            <person name="Justo A."/>
            <person name="Karasinski D."/>
            <person name="Kautmanova I."/>
            <person name="Kiss B."/>
            <person name="Kocsube S."/>
            <person name="Kotiranta H."/>
            <person name="LaButti K.M."/>
            <person name="Lechner B.E."/>
            <person name="Liimatainen K."/>
            <person name="Lipzen A."/>
            <person name="Lukacs Z."/>
            <person name="Mihaltcheva S."/>
            <person name="Morgado L.N."/>
            <person name="Niskanen T."/>
            <person name="Noordeloos M.E."/>
            <person name="Ohm R.A."/>
            <person name="Ortiz-Santana B."/>
            <person name="Ovrebo C."/>
            <person name="Racz N."/>
            <person name="Riley R."/>
            <person name="Savchenko A."/>
            <person name="Shiryaev A."/>
            <person name="Soop K."/>
            <person name="Spirin V."/>
            <person name="Szebenyi C."/>
            <person name="Tomsovsky M."/>
            <person name="Tulloss R.E."/>
            <person name="Uehling J."/>
            <person name="Grigoriev I.V."/>
            <person name="Vagvolgyi C."/>
            <person name="Papp T."/>
            <person name="Martin F.M."/>
            <person name="Miettinen O."/>
            <person name="Hibbett D.S."/>
            <person name="Nagy L.G."/>
        </authorList>
    </citation>
    <scope>NUCLEOTIDE SEQUENCE [LARGE SCALE GENOMIC DNA]</scope>
    <source>
        <strain evidence="1 2">NL-1719</strain>
    </source>
</reference>
<evidence type="ECO:0000313" key="1">
    <source>
        <dbReference type="EMBL" id="TFK72876.1"/>
    </source>
</evidence>
<gene>
    <name evidence="1" type="ORF">BDN72DRAFT_284575</name>
</gene>
<dbReference type="Proteomes" id="UP000308600">
    <property type="component" value="Unassembled WGS sequence"/>
</dbReference>
<dbReference type="EMBL" id="ML208281">
    <property type="protein sequence ID" value="TFK72876.1"/>
    <property type="molecule type" value="Genomic_DNA"/>
</dbReference>
<organism evidence="1 2">
    <name type="scientific">Pluteus cervinus</name>
    <dbReference type="NCBI Taxonomy" id="181527"/>
    <lineage>
        <taxon>Eukaryota</taxon>
        <taxon>Fungi</taxon>
        <taxon>Dikarya</taxon>
        <taxon>Basidiomycota</taxon>
        <taxon>Agaricomycotina</taxon>
        <taxon>Agaricomycetes</taxon>
        <taxon>Agaricomycetidae</taxon>
        <taxon>Agaricales</taxon>
        <taxon>Pluteineae</taxon>
        <taxon>Pluteaceae</taxon>
        <taxon>Pluteus</taxon>
    </lineage>
</organism>
<accession>A0ACD3B4Z2</accession>
<proteinExistence type="predicted"/>
<protein>
    <submittedName>
        <fullName evidence="1">Uncharacterized protein</fullName>
    </submittedName>
</protein>
<evidence type="ECO:0000313" key="2">
    <source>
        <dbReference type="Proteomes" id="UP000308600"/>
    </source>
</evidence>